<feature type="signal peptide" evidence="1">
    <location>
        <begin position="1"/>
        <end position="21"/>
    </location>
</feature>
<organism evidence="2">
    <name type="scientific">Streptomyces sp. R44</name>
    <dbReference type="NCBI Taxonomy" id="3238633"/>
    <lineage>
        <taxon>Bacteria</taxon>
        <taxon>Bacillati</taxon>
        <taxon>Actinomycetota</taxon>
        <taxon>Actinomycetes</taxon>
        <taxon>Kitasatosporales</taxon>
        <taxon>Streptomycetaceae</taxon>
        <taxon>Streptomyces</taxon>
    </lineage>
</organism>
<accession>A0AB39T7Y9</accession>
<reference evidence="2" key="1">
    <citation type="submission" date="2024-07" db="EMBL/GenBank/DDBJ databases">
        <authorList>
            <person name="Yu S.T."/>
        </authorList>
    </citation>
    <scope>NUCLEOTIDE SEQUENCE</scope>
    <source>
        <strain evidence="2">R44</strain>
    </source>
</reference>
<evidence type="ECO:0000256" key="1">
    <source>
        <dbReference type="SAM" id="SignalP"/>
    </source>
</evidence>
<gene>
    <name evidence="2" type="ORF">AB5J54_36510</name>
</gene>
<dbReference type="AlphaFoldDB" id="A0AB39T7Y9"/>
<feature type="chain" id="PRO_5044231475" description="Secreted protein" evidence="1">
    <location>
        <begin position="22"/>
        <end position="216"/>
    </location>
</feature>
<keyword evidence="1" id="KW-0732">Signal</keyword>
<dbReference type="InterPro" id="IPR006311">
    <property type="entry name" value="TAT_signal"/>
</dbReference>
<evidence type="ECO:0000313" key="2">
    <source>
        <dbReference type="EMBL" id="XDQ75688.1"/>
    </source>
</evidence>
<proteinExistence type="predicted"/>
<dbReference type="EMBL" id="CP163444">
    <property type="protein sequence ID" value="XDQ75688.1"/>
    <property type="molecule type" value="Genomic_DNA"/>
</dbReference>
<sequence>MKGITRKALVLSAAAATVAAASVVPAPLAQARAERLVAAQIGVQFNPDGNPGQCGGRTGEQWVFDGQVTEAIRFDTDSRPGGCRLAFGLYDPQDELRGVAATYTFRATPGGDPAQCGNQGTHQLPITKTSRTFGDVVRIDTDNRPGGCVLTFALTAPGTTTLYINYTSDGDRAQCGNALPLPGVFSPAGNNREVPIRIDTDDRSGGCQLRLRLNLF</sequence>
<dbReference type="RefSeq" id="WP_369148217.1">
    <property type="nucleotide sequence ID" value="NZ_CP163444.1"/>
</dbReference>
<name>A0AB39T7Y9_9ACTN</name>
<evidence type="ECO:0008006" key="3">
    <source>
        <dbReference type="Google" id="ProtNLM"/>
    </source>
</evidence>
<dbReference type="PROSITE" id="PS51318">
    <property type="entry name" value="TAT"/>
    <property type="match status" value="1"/>
</dbReference>
<protein>
    <recommendedName>
        <fullName evidence="3">Secreted protein</fullName>
    </recommendedName>
</protein>